<dbReference type="AlphaFoldDB" id="A0A4R6QBF4"/>
<evidence type="ECO:0000313" key="1">
    <source>
        <dbReference type="EMBL" id="TDP59691.1"/>
    </source>
</evidence>
<gene>
    <name evidence="1" type="ORF">DES47_1179</name>
</gene>
<keyword evidence="2" id="KW-1185">Reference proteome</keyword>
<dbReference type="InParanoid" id="A0A4R6QBF4"/>
<reference evidence="1 2" key="1">
    <citation type="submission" date="2019-03" db="EMBL/GenBank/DDBJ databases">
        <title>Genomic Encyclopedia of Type Strains, Phase IV (KMG-IV): sequencing the most valuable type-strain genomes for metagenomic binning, comparative biology and taxonomic classification.</title>
        <authorList>
            <person name="Goeker M."/>
        </authorList>
    </citation>
    <scope>NUCLEOTIDE SEQUENCE [LARGE SCALE GENOMIC DNA]</scope>
    <source>
        <strain evidence="1 2">DSM 16998</strain>
    </source>
</reference>
<dbReference type="EMBL" id="SNXS01000017">
    <property type="protein sequence ID" value="TDP59691.1"/>
    <property type="molecule type" value="Genomic_DNA"/>
</dbReference>
<accession>A0A4R6QBF4</accession>
<dbReference type="Pfam" id="PF13997">
    <property type="entry name" value="YqjK"/>
    <property type="match status" value="1"/>
</dbReference>
<dbReference type="RefSeq" id="WP_133703988.1">
    <property type="nucleotide sequence ID" value="NZ_SNXS01000017.1"/>
</dbReference>
<evidence type="ECO:0000313" key="2">
    <source>
        <dbReference type="Proteomes" id="UP000295361"/>
    </source>
</evidence>
<comment type="caution">
    <text evidence="1">The sequence shown here is derived from an EMBL/GenBank/DDBJ whole genome shotgun (WGS) entry which is preliminary data.</text>
</comment>
<organism evidence="1 2">
    <name type="scientific">Roseateles toxinivorans</name>
    <dbReference type="NCBI Taxonomy" id="270368"/>
    <lineage>
        <taxon>Bacteria</taxon>
        <taxon>Pseudomonadati</taxon>
        <taxon>Pseudomonadota</taxon>
        <taxon>Betaproteobacteria</taxon>
        <taxon>Burkholderiales</taxon>
        <taxon>Sphaerotilaceae</taxon>
        <taxon>Roseateles</taxon>
    </lineage>
</organism>
<sequence length="101" mass="11651">MASEQERLLQLRQMALRLRSAELRIQLSQEAQALRAPLALADQGRQWLQWLRARPAWTLGGAAGLLALVTGLRPRRLLRWTGRGLKVWRWVVRLRGFMRAG</sequence>
<dbReference type="OrthoDB" id="8912832at2"/>
<proteinExistence type="predicted"/>
<protein>
    <submittedName>
        <fullName evidence="1">YqjK-like protein</fullName>
    </submittedName>
</protein>
<dbReference type="InterPro" id="IPR025612">
    <property type="entry name" value="YqjK"/>
</dbReference>
<name>A0A4R6QBF4_9BURK</name>
<dbReference type="Proteomes" id="UP000295361">
    <property type="component" value="Unassembled WGS sequence"/>
</dbReference>